<dbReference type="Pfam" id="PF00009">
    <property type="entry name" value="GTP_EFTU"/>
    <property type="match status" value="1"/>
</dbReference>
<dbReference type="CDD" id="cd16262">
    <property type="entry name" value="EFG_III"/>
    <property type="match status" value="1"/>
</dbReference>
<name>A0ABX1TQX1_9GAMM</name>
<evidence type="ECO:0000313" key="9">
    <source>
        <dbReference type="Proteomes" id="UP000760480"/>
    </source>
</evidence>
<keyword evidence="4" id="KW-0648">Protein biosynthesis</keyword>
<dbReference type="InterPro" id="IPR009000">
    <property type="entry name" value="Transl_B-barrel_sf"/>
</dbReference>
<dbReference type="CDD" id="cd04170">
    <property type="entry name" value="EF-G_bact"/>
    <property type="match status" value="1"/>
</dbReference>
<dbReference type="SMART" id="SM00889">
    <property type="entry name" value="EFG_IV"/>
    <property type="match status" value="1"/>
</dbReference>
<dbReference type="Pfam" id="PF14492">
    <property type="entry name" value="EFG_III"/>
    <property type="match status" value="1"/>
</dbReference>
<evidence type="ECO:0000256" key="6">
    <source>
        <dbReference type="ARBA" id="ARBA00024731"/>
    </source>
</evidence>
<dbReference type="CDD" id="cd01434">
    <property type="entry name" value="EFG_mtEFG1_IV"/>
    <property type="match status" value="1"/>
</dbReference>
<dbReference type="InterPro" id="IPR000640">
    <property type="entry name" value="EFG_V-like"/>
</dbReference>
<dbReference type="Pfam" id="PF22042">
    <property type="entry name" value="EF-G_D2"/>
    <property type="match status" value="1"/>
</dbReference>
<dbReference type="CDD" id="cd04088">
    <property type="entry name" value="EFG_mtEFG_II"/>
    <property type="match status" value="1"/>
</dbReference>
<comment type="function">
    <text evidence="6">Catalyzes the GTP-dependent ribosomal translocation step during translation elongation. During this step, the ribosome changes from the pre-translocational (PRE) to the post-translocational (POST) state as the newly formed A-site-bound peptidyl-tRNA and P-site-bound deacylated tRNA move to the P and E sites, respectively. Catalyzes the coordinated movement of the two tRNA molecules, the mRNA and conformational changes in the ribosome.</text>
</comment>
<protein>
    <recommendedName>
        <fullName evidence="1">Elongation factor G</fullName>
    </recommendedName>
</protein>
<dbReference type="PRINTS" id="PR00315">
    <property type="entry name" value="ELONGATNFCT"/>
</dbReference>
<dbReference type="RefSeq" id="WP_169250030.1">
    <property type="nucleotide sequence ID" value="NZ_SPMZ01000061.1"/>
</dbReference>
<dbReference type="InterPro" id="IPR020568">
    <property type="entry name" value="Ribosomal_Su5_D2-typ_SF"/>
</dbReference>
<dbReference type="InterPro" id="IPR035647">
    <property type="entry name" value="EFG_III/V"/>
</dbReference>
<dbReference type="SMART" id="SM00838">
    <property type="entry name" value="EFG_C"/>
    <property type="match status" value="1"/>
</dbReference>
<dbReference type="EMBL" id="SPMZ01000061">
    <property type="protein sequence ID" value="NMQ20750.1"/>
    <property type="molecule type" value="Genomic_DNA"/>
</dbReference>
<dbReference type="Pfam" id="PF03764">
    <property type="entry name" value="EFG_IV"/>
    <property type="match status" value="1"/>
</dbReference>
<accession>A0ABX1TQX1</accession>
<evidence type="ECO:0000256" key="5">
    <source>
        <dbReference type="ARBA" id="ARBA00023134"/>
    </source>
</evidence>
<reference evidence="8 9" key="1">
    <citation type="submission" date="2019-03" db="EMBL/GenBank/DDBJ databases">
        <title>Metabolic reconstructions from genomes of highly enriched 'Candidatus Accumulibacter' and 'Candidatus Competibacter' bioreactor populations.</title>
        <authorList>
            <person name="Annavajhala M.K."/>
            <person name="Welles L."/>
            <person name="Abbas B."/>
            <person name="Sorokin D."/>
            <person name="Park H."/>
            <person name="Van Loosdrecht M."/>
            <person name="Chandran K."/>
        </authorList>
    </citation>
    <scope>NUCLEOTIDE SEQUENCE [LARGE SCALE GENOMIC DNA]</scope>
    <source>
        <strain evidence="8 9">SBR_G</strain>
    </source>
</reference>
<dbReference type="InterPro" id="IPR009022">
    <property type="entry name" value="EFG_III"/>
</dbReference>
<dbReference type="InterPro" id="IPR041095">
    <property type="entry name" value="EFG_II"/>
</dbReference>
<dbReference type="InterPro" id="IPR035649">
    <property type="entry name" value="EFG_V"/>
</dbReference>
<dbReference type="InterPro" id="IPR000795">
    <property type="entry name" value="T_Tr_GTP-bd_dom"/>
</dbReference>
<organism evidence="8 9">
    <name type="scientific">Candidatus Competibacter phosphatis</name>
    <dbReference type="NCBI Taxonomy" id="221280"/>
    <lineage>
        <taxon>Bacteria</taxon>
        <taxon>Pseudomonadati</taxon>
        <taxon>Pseudomonadota</taxon>
        <taxon>Gammaproteobacteria</taxon>
        <taxon>Candidatus Competibacteraceae</taxon>
        <taxon>Candidatus Competibacter</taxon>
    </lineage>
</organism>
<dbReference type="PROSITE" id="PS51722">
    <property type="entry name" value="G_TR_2"/>
    <property type="match status" value="1"/>
</dbReference>
<dbReference type="CDD" id="cd03713">
    <property type="entry name" value="EFG_mtEFG_C"/>
    <property type="match status" value="1"/>
</dbReference>
<dbReference type="InterPro" id="IPR027417">
    <property type="entry name" value="P-loop_NTPase"/>
</dbReference>
<dbReference type="GO" id="GO:0003746">
    <property type="term" value="F:translation elongation factor activity"/>
    <property type="evidence" value="ECO:0007669"/>
    <property type="project" value="UniProtKB-KW"/>
</dbReference>
<dbReference type="Gene3D" id="2.40.30.10">
    <property type="entry name" value="Translation factors"/>
    <property type="match status" value="1"/>
</dbReference>
<dbReference type="InterPro" id="IPR014721">
    <property type="entry name" value="Ribsml_uS5_D2-typ_fold_subgr"/>
</dbReference>
<gene>
    <name evidence="8" type="ORF">E4P82_17045</name>
</gene>
<dbReference type="SUPFAM" id="SSF52540">
    <property type="entry name" value="P-loop containing nucleoside triphosphate hydrolases"/>
    <property type="match status" value="1"/>
</dbReference>
<sequence>MVSYTTESIRNIALVGHATAGKTTLVEAILHHAGKLSAPGTVEKGNTVCDFDPQEKTHQHSLDTALVNLDYQDTHINLIDTPGFPDFIGQAIAVLPAVETVAVVINAQTGIEAVTQRMMERAAVRRLCRMIVVNKIDAENVDLPGLLDQIQETFGKECLPINLPAKQGATVVDCFFNPSGDSDFSSVAAAHSALIDQVVEVDEDLMTLYLEQGEDLQPEQLHEPFEKALREGHLIPICFVSARTGAGLEDLLDTFTRLLPNPTEGNPEPLLKGDGESVEELHAIPDPQQHVVAHVFKVLIDPFIGKLGIFRIHQGTITKDSQLFIGDGRKPFKVSHLFQLHGKEHPEIATGIPGDICAVAKIDDIHRDVVLHDSHDEDKIHLQPLRFPTPLFGLAIRAATRGDEQKLSDTLHKLLEEDPCLALEHNTHTKETVLRGLSDLHLRITLEKMQQRYNLHVETKPPKIAYKETIGQNAEGHHRHKKQTGGAGQFGEVFMRIEPLPRDAGFEFVSAVVGGTIPTSLLPAVEKGVREALQEGAVAGYPMQDVRAIAYDGKYHPVDSKEIAFVTAGREAFLDAVSKAKPIVLEPIVNLEVRAPADCVGAITGDLSSRRGRIAGTDAGPRGMSVINAQVPLAELDGYESQLKSMTGGHGSYNIELSHYDPVPTDIQQKLQALYQKEKQES</sequence>
<keyword evidence="2" id="KW-0547">Nucleotide-binding</keyword>
<comment type="caution">
    <text evidence="8">The sequence shown here is derived from an EMBL/GenBank/DDBJ whole genome shotgun (WGS) entry which is preliminary data.</text>
</comment>
<evidence type="ECO:0000259" key="7">
    <source>
        <dbReference type="PROSITE" id="PS51722"/>
    </source>
</evidence>
<dbReference type="Gene3D" id="3.30.70.240">
    <property type="match status" value="1"/>
</dbReference>
<evidence type="ECO:0000313" key="8">
    <source>
        <dbReference type="EMBL" id="NMQ20750.1"/>
    </source>
</evidence>
<dbReference type="NCBIfam" id="TIGR00231">
    <property type="entry name" value="small_GTP"/>
    <property type="match status" value="1"/>
</dbReference>
<dbReference type="InterPro" id="IPR005225">
    <property type="entry name" value="Small_GTP-bd"/>
</dbReference>
<evidence type="ECO:0000256" key="3">
    <source>
        <dbReference type="ARBA" id="ARBA00022768"/>
    </source>
</evidence>
<dbReference type="InterPro" id="IPR047872">
    <property type="entry name" value="EFG_IV"/>
</dbReference>
<keyword evidence="3 8" id="KW-0251">Elongation factor</keyword>
<evidence type="ECO:0000256" key="4">
    <source>
        <dbReference type="ARBA" id="ARBA00022917"/>
    </source>
</evidence>
<dbReference type="PANTHER" id="PTHR43261:SF6">
    <property type="entry name" value="ELONGATION FACTOR G-LIKE PROTEIN"/>
    <property type="match status" value="1"/>
</dbReference>
<dbReference type="Pfam" id="PF00679">
    <property type="entry name" value="EFG_C"/>
    <property type="match status" value="1"/>
</dbReference>
<feature type="domain" description="Tr-type G" evidence="7">
    <location>
        <begin position="7"/>
        <end position="263"/>
    </location>
</feature>
<dbReference type="PANTHER" id="PTHR43261">
    <property type="entry name" value="TRANSLATION ELONGATION FACTOR G-RELATED"/>
    <property type="match status" value="1"/>
</dbReference>
<keyword evidence="5" id="KW-0342">GTP-binding</keyword>
<dbReference type="Gene3D" id="3.30.230.10">
    <property type="match status" value="1"/>
</dbReference>
<proteinExistence type="predicted"/>
<dbReference type="InterPro" id="IPR053905">
    <property type="entry name" value="EF-G-like_DII"/>
</dbReference>
<dbReference type="SUPFAM" id="SSF54211">
    <property type="entry name" value="Ribosomal protein S5 domain 2-like"/>
    <property type="match status" value="1"/>
</dbReference>
<dbReference type="SUPFAM" id="SSF50447">
    <property type="entry name" value="Translation proteins"/>
    <property type="match status" value="1"/>
</dbReference>
<dbReference type="InterPro" id="IPR005517">
    <property type="entry name" value="Transl_elong_EFG/EF2_IV"/>
</dbReference>
<dbReference type="Gene3D" id="3.40.50.300">
    <property type="entry name" value="P-loop containing nucleotide triphosphate hydrolases"/>
    <property type="match status" value="1"/>
</dbReference>
<dbReference type="NCBIfam" id="NF009381">
    <property type="entry name" value="PRK12740.1-5"/>
    <property type="match status" value="1"/>
</dbReference>
<dbReference type="SUPFAM" id="SSF54980">
    <property type="entry name" value="EF-G C-terminal domain-like"/>
    <property type="match status" value="2"/>
</dbReference>
<dbReference type="Proteomes" id="UP000760480">
    <property type="component" value="Unassembled WGS sequence"/>
</dbReference>
<dbReference type="Gene3D" id="3.30.70.870">
    <property type="entry name" value="Elongation Factor G (Translational Gtpase), domain 3"/>
    <property type="match status" value="1"/>
</dbReference>
<dbReference type="NCBIfam" id="NF009891">
    <property type="entry name" value="PRK13351.1-1"/>
    <property type="match status" value="1"/>
</dbReference>
<evidence type="ECO:0000256" key="2">
    <source>
        <dbReference type="ARBA" id="ARBA00022741"/>
    </source>
</evidence>
<evidence type="ECO:0000256" key="1">
    <source>
        <dbReference type="ARBA" id="ARBA00017872"/>
    </source>
</evidence>
<keyword evidence="9" id="KW-1185">Reference proteome</keyword>